<evidence type="ECO:0000313" key="1">
    <source>
        <dbReference type="EMBL" id="OYO09533.1"/>
    </source>
</evidence>
<keyword evidence="2" id="KW-1185">Reference proteome</keyword>
<evidence type="ECO:0000313" key="2">
    <source>
        <dbReference type="Proteomes" id="UP000215896"/>
    </source>
</evidence>
<name>A0A255G5P8_9ACTN</name>
<comment type="caution">
    <text evidence="1">The sequence shown here is derived from an EMBL/GenBank/DDBJ whole genome shotgun (WGS) entry which is preliminary data.</text>
</comment>
<proteinExistence type="predicted"/>
<sequence>MDAPLPVDPEVVVTLPGEALGPGCYAPGEAELQHLKEIVATAREIDEGTLFCQVSAGVLHGLPLPPGSLGLVHLLRPGSGSGHRTRRAFHHRARITARDRTTIAGLPSTGLARTAVDLARTLSFRDGLAVVDAALARGVRKEELFSRLTRHPGNLRARALIELGNRRSESPGESRCRATMALAGIPEPVCQFKIVLRSGRVVWADYGWPDLGLVGEFDGLTKYGRLLKPGETATRAIGRERRRETEIRDTGVWVTRWITNDCYDLDQFRRGFNDAARAATSFRAA</sequence>
<dbReference type="Proteomes" id="UP000215896">
    <property type="component" value="Unassembled WGS sequence"/>
</dbReference>
<accession>A0A255G5P8</accession>
<gene>
    <name evidence="1" type="ORF">CGZ94_17830</name>
</gene>
<dbReference type="AlphaFoldDB" id="A0A255G5P8"/>
<evidence type="ECO:0008006" key="3">
    <source>
        <dbReference type="Google" id="ProtNLM"/>
    </source>
</evidence>
<protein>
    <recommendedName>
        <fullName evidence="3">AbiEi antitoxin C-terminal domain-containing protein</fullName>
    </recommendedName>
</protein>
<dbReference type="EMBL" id="NMVO01000017">
    <property type="protein sequence ID" value="OYO09533.1"/>
    <property type="molecule type" value="Genomic_DNA"/>
</dbReference>
<reference evidence="1 2" key="1">
    <citation type="submission" date="2017-07" db="EMBL/GenBank/DDBJ databases">
        <title>Draft whole genome sequences of clinical Proprionibacteriaceae strains.</title>
        <authorList>
            <person name="Bernier A.-M."/>
            <person name="Bernard K."/>
            <person name="Domingo M.-C."/>
        </authorList>
    </citation>
    <scope>NUCLEOTIDE SEQUENCE [LARGE SCALE GENOMIC DNA]</scope>
    <source>
        <strain evidence="1 2">NML 030167</strain>
    </source>
</reference>
<organism evidence="1 2">
    <name type="scientific">Enemella evansiae</name>
    <dbReference type="NCBI Taxonomy" id="2016499"/>
    <lineage>
        <taxon>Bacteria</taxon>
        <taxon>Bacillati</taxon>
        <taxon>Actinomycetota</taxon>
        <taxon>Actinomycetes</taxon>
        <taxon>Propionibacteriales</taxon>
        <taxon>Propionibacteriaceae</taxon>
        <taxon>Enemella</taxon>
    </lineage>
</organism>